<dbReference type="RefSeq" id="WP_395514090.1">
    <property type="nucleotide sequence ID" value="NZ_JBBDHD010000252.1"/>
</dbReference>
<keyword evidence="7" id="KW-1185">Reference proteome</keyword>
<dbReference type="InterPro" id="IPR020841">
    <property type="entry name" value="PKS_Beta-ketoAc_synthase_dom"/>
</dbReference>
<dbReference type="PROSITE" id="PS52004">
    <property type="entry name" value="KS3_2"/>
    <property type="match status" value="1"/>
</dbReference>
<dbReference type="SMART" id="SM00825">
    <property type="entry name" value="PKS_KS"/>
    <property type="match status" value="1"/>
</dbReference>
<protein>
    <submittedName>
        <fullName evidence="6">Beta-ketoacyl synthase N-terminal-like domain-containing protein</fullName>
    </submittedName>
</protein>
<dbReference type="CDD" id="cd00833">
    <property type="entry name" value="PKS"/>
    <property type="match status" value="1"/>
</dbReference>
<dbReference type="PROSITE" id="PS00606">
    <property type="entry name" value="KS3_1"/>
    <property type="match status" value="1"/>
</dbReference>
<evidence type="ECO:0000256" key="4">
    <source>
        <dbReference type="ARBA" id="ARBA00023315"/>
    </source>
</evidence>
<feature type="non-terminal residue" evidence="6">
    <location>
        <position position="395"/>
    </location>
</feature>
<dbReference type="InterPro" id="IPR050091">
    <property type="entry name" value="PKS_NRPS_Biosynth_Enz"/>
</dbReference>
<keyword evidence="4" id="KW-0012">Acyltransferase</keyword>
<comment type="caution">
    <text evidence="6">The sequence shown here is derived from an EMBL/GenBank/DDBJ whole genome shotgun (WGS) entry which is preliminary data.</text>
</comment>
<evidence type="ECO:0000256" key="2">
    <source>
        <dbReference type="ARBA" id="ARBA00022679"/>
    </source>
</evidence>
<dbReference type="Pfam" id="PF00109">
    <property type="entry name" value="ketoacyl-synt"/>
    <property type="match status" value="1"/>
</dbReference>
<name>A0ABW7PQH4_9ACTN</name>
<dbReference type="Pfam" id="PF02801">
    <property type="entry name" value="Ketoacyl-synt_C"/>
    <property type="match status" value="1"/>
</dbReference>
<sequence>MSASYEKVVEALRKSLEEVGSLKKQNRRLRDASREPIAIVGMACRLPGGVAGPEDLWRLVSEGRDAVSGFPEDRGWDLEGLFDPDPDRAGTSYVDQGGFLHEAGLFDAGFFGISPREALAMDPQQRLLLETSWEALERAGIDPVSLKGADVGVFSGVFGQGYVAPGASMVTPEIEGFAGTGGSTSVASGRVSYVLGFEGPAVSVDTACSSSLVAMHLAAQSLRQGECSMALAGGATVLASPGVFAEFSRQKGLAADGRCKAFADAADGTGWAEGVGVVVLERLSVARERGHRVLAVLRGSAVNQDGASNGLTAPNGPSQQRVIRGALASAGISASDVDVVEGHGTGTALGDPIEAQAVLATYGQGRDADQPLWLGSLKSNIGHTQAAAGVAGVIK</sequence>
<accession>A0ABW7PQH4</accession>
<dbReference type="EMBL" id="JBBDHD010000252">
    <property type="protein sequence ID" value="MFH7600539.1"/>
    <property type="molecule type" value="Genomic_DNA"/>
</dbReference>
<proteinExistence type="predicted"/>
<dbReference type="Proteomes" id="UP001610631">
    <property type="component" value="Unassembled WGS sequence"/>
</dbReference>
<dbReference type="SUPFAM" id="SSF53901">
    <property type="entry name" value="Thiolase-like"/>
    <property type="match status" value="1"/>
</dbReference>
<comment type="cofactor">
    <cofactor evidence="1">
        <name>pantetheine 4'-phosphate</name>
        <dbReference type="ChEBI" id="CHEBI:47942"/>
    </cofactor>
</comment>
<dbReference type="PANTHER" id="PTHR43775">
    <property type="entry name" value="FATTY ACID SYNTHASE"/>
    <property type="match status" value="1"/>
</dbReference>
<dbReference type="PANTHER" id="PTHR43775:SF51">
    <property type="entry name" value="INACTIVE PHENOLPHTHIOCEROL SYNTHESIS POLYKETIDE SYNTHASE TYPE I PKS1-RELATED"/>
    <property type="match status" value="1"/>
</dbReference>
<gene>
    <name evidence="6" type="ORF">WDV06_36400</name>
</gene>
<feature type="domain" description="Ketosynthase family 3 (KS3)" evidence="5">
    <location>
        <begin position="34"/>
        <end position="395"/>
    </location>
</feature>
<dbReference type="InterPro" id="IPR018201">
    <property type="entry name" value="Ketoacyl_synth_AS"/>
</dbReference>
<reference evidence="6 7" key="1">
    <citation type="submission" date="2024-03" db="EMBL/GenBank/DDBJ databases">
        <title>Whole genome sequencing of Streptomyces racemochromogenes, to identify antimicrobial biosynthetic gene clusters.</title>
        <authorList>
            <person name="Suryawanshi P."/>
            <person name="Krishnaraj P.U."/>
            <person name="Arun Y.P."/>
            <person name="Suryawanshi M.P."/>
            <person name="Rakshit O."/>
        </authorList>
    </citation>
    <scope>NUCLEOTIDE SEQUENCE [LARGE SCALE GENOMIC DNA]</scope>
    <source>
        <strain evidence="6 7">AUDT626</strain>
    </source>
</reference>
<evidence type="ECO:0000313" key="7">
    <source>
        <dbReference type="Proteomes" id="UP001610631"/>
    </source>
</evidence>
<dbReference type="InterPro" id="IPR016039">
    <property type="entry name" value="Thiolase-like"/>
</dbReference>
<organism evidence="6 7">
    <name type="scientific">Streptomyces racemochromogenes</name>
    <dbReference type="NCBI Taxonomy" id="67353"/>
    <lineage>
        <taxon>Bacteria</taxon>
        <taxon>Bacillati</taxon>
        <taxon>Actinomycetota</taxon>
        <taxon>Actinomycetes</taxon>
        <taxon>Kitasatosporales</taxon>
        <taxon>Streptomycetaceae</taxon>
        <taxon>Streptomyces</taxon>
    </lineage>
</organism>
<dbReference type="InterPro" id="IPR014030">
    <property type="entry name" value="Ketoacyl_synth_N"/>
</dbReference>
<dbReference type="InterPro" id="IPR014031">
    <property type="entry name" value="Ketoacyl_synth_C"/>
</dbReference>
<dbReference type="Pfam" id="PF08990">
    <property type="entry name" value="Docking"/>
    <property type="match status" value="1"/>
</dbReference>
<evidence type="ECO:0000256" key="3">
    <source>
        <dbReference type="ARBA" id="ARBA00023268"/>
    </source>
</evidence>
<evidence type="ECO:0000256" key="1">
    <source>
        <dbReference type="ARBA" id="ARBA00001957"/>
    </source>
</evidence>
<evidence type="ECO:0000313" key="6">
    <source>
        <dbReference type="EMBL" id="MFH7600539.1"/>
    </source>
</evidence>
<evidence type="ECO:0000259" key="5">
    <source>
        <dbReference type="PROSITE" id="PS52004"/>
    </source>
</evidence>
<keyword evidence="3" id="KW-0511">Multifunctional enzyme</keyword>
<keyword evidence="2" id="KW-0808">Transferase</keyword>
<dbReference type="InterPro" id="IPR015083">
    <property type="entry name" value="NorB/c/GfsB-D-like_docking"/>
</dbReference>
<dbReference type="Gene3D" id="3.40.47.10">
    <property type="match status" value="1"/>
</dbReference>